<keyword evidence="1 3" id="KW-0808">Transferase</keyword>
<evidence type="ECO:0000313" key="3">
    <source>
        <dbReference type="EMBL" id="MDH6062761.1"/>
    </source>
</evidence>
<feature type="domain" description="Glycosyl transferase family 1" evidence="2">
    <location>
        <begin position="2"/>
        <end position="136"/>
    </location>
</feature>
<keyword evidence="3" id="KW-0328">Glycosyltransferase</keyword>
<dbReference type="AlphaFoldDB" id="A0AA43GWI7"/>
<sequence>MPDLLLCVVGSPFSKEENKKIAELNLTDNIQNYGAVGDSQLAKLYNSSIAFVYPCLYEGFGIPLLEAMACETVVIGSNISSIPEVMGDAGLLFEPTSTHELTGYLAAPEDTGDFCNGIVTLLTDEALREKMSGNCREIAVTEYPLELQAQRYIEIYRETGVKTPVSQLRPVEIGYIV</sequence>
<dbReference type="InterPro" id="IPR001296">
    <property type="entry name" value="Glyco_trans_1"/>
</dbReference>
<dbReference type="Proteomes" id="UP001159370">
    <property type="component" value="Unassembled WGS sequence"/>
</dbReference>
<dbReference type="Gene3D" id="3.40.50.2000">
    <property type="entry name" value="Glycogen Phosphorylase B"/>
    <property type="match status" value="1"/>
</dbReference>
<evidence type="ECO:0000256" key="1">
    <source>
        <dbReference type="ARBA" id="ARBA00022679"/>
    </source>
</evidence>
<dbReference type="EC" id="2.4.-.-" evidence="3"/>
<dbReference type="SUPFAM" id="SSF53756">
    <property type="entry name" value="UDP-Glycosyltransferase/glycogen phosphorylase"/>
    <property type="match status" value="1"/>
</dbReference>
<dbReference type="GO" id="GO:0016757">
    <property type="term" value="F:glycosyltransferase activity"/>
    <property type="evidence" value="ECO:0007669"/>
    <property type="project" value="UniProtKB-KW"/>
</dbReference>
<dbReference type="PANTHER" id="PTHR46401:SF2">
    <property type="entry name" value="GLYCOSYLTRANSFERASE WBBK-RELATED"/>
    <property type="match status" value="1"/>
</dbReference>
<dbReference type="Pfam" id="PF00534">
    <property type="entry name" value="Glycos_transf_1"/>
    <property type="match status" value="1"/>
</dbReference>
<evidence type="ECO:0000259" key="2">
    <source>
        <dbReference type="Pfam" id="PF00534"/>
    </source>
</evidence>
<dbReference type="RefSeq" id="WP_280700420.1">
    <property type="nucleotide sequence ID" value="NZ_JANQDL010000022.1"/>
</dbReference>
<proteinExistence type="predicted"/>
<protein>
    <submittedName>
        <fullName evidence="3">Glycosyltransferase</fullName>
        <ecNumber evidence="3">2.4.-.-</ecNumber>
    </submittedName>
</protein>
<dbReference type="EMBL" id="JANQDL010000022">
    <property type="protein sequence ID" value="MDH6062761.1"/>
    <property type="molecule type" value="Genomic_DNA"/>
</dbReference>
<comment type="caution">
    <text evidence="3">The sequence shown here is derived from an EMBL/GenBank/DDBJ whole genome shotgun (WGS) entry which is preliminary data.</text>
</comment>
<dbReference type="GO" id="GO:0009103">
    <property type="term" value="P:lipopolysaccharide biosynthetic process"/>
    <property type="evidence" value="ECO:0007669"/>
    <property type="project" value="TreeGrafter"/>
</dbReference>
<gene>
    <name evidence="3" type="ORF">NWP23_02940</name>
</gene>
<dbReference type="PANTHER" id="PTHR46401">
    <property type="entry name" value="GLYCOSYLTRANSFERASE WBBK-RELATED"/>
    <property type="match status" value="1"/>
</dbReference>
<name>A0AA43GWI7_9CYAN</name>
<accession>A0AA43GWI7</accession>
<evidence type="ECO:0000313" key="4">
    <source>
        <dbReference type="Proteomes" id="UP001159370"/>
    </source>
</evidence>
<reference evidence="3 4" key="1">
    <citation type="journal article" date="2023" name="J. Phycol.">
        <title>Chrysosporum ovalisporum is synonymous with the true-branching cyanobacterium Umezakia natans (Nostocales/Aphanizomenonaceae).</title>
        <authorList>
            <person name="McGregor G.B."/>
            <person name="Sendall B.C."/>
            <person name="Niiyama Y."/>
            <person name="Tuji A."/>
            <person name="Willis A."/>
        </authorList>
    </citation>
    <scope>NUCLEOTIDE SEQUENCE [LARGE SCALE GENOMIC DNA]</scope>
    <source>
        <strain evidence="3 4">FSS-62</strain>
    </source>
</reference>
<organism evidence="3 4">
    <name type="scientific">Umezakia ovalisporum FSS-62</name>
    <dbReference type="NCBI Taxonomy" id="2971776"/>
    <lineage>
        <taxon>Bacteria</taxon>
        <taxon>Bacillati</taxon>
        <taxon>Cyanobacteriota</taxon>
        <taxon>Cyanophyceae</taxon>
        <taxon>Nostocales</taxon>
        <taxon>Nodulariaceae</taxon>
        <taxon>Umezakia</taxon>
    </lineage>
</organism>